<evidence type="ECO:0000256" key="4">
    <source>
        <dbReference type="ARBA" id="ARBA00022801"/>
    </source>
</evidence>
<dbReference type="PANTHER" id="PTHR13683:SF375">
    <property type="entry name" value="PEPTIDASE A1 DOMAIN-CONTAINING PROTEIN"/>
    <property type="match status" value="1"/>
</dbReference>
<dbReference type="Proteomes" id="UP001291926">
    <property type="component" value="Unassembled WGS sequence"/>
</dbReference>
<keyword evidence="3" id="KW-0732">Signal</keyword>
<dbReference type="Gene3D" id="2.40.70.10">
    <property type="entry name" value="Acid Proteases"/>
    <property type="match status" value="1"/>
</dbReference>
<comment type="similarity">
    <text evidence="1">Belongs to the peptidase A1 family.</text>
</comment>
<organism evidence="6 7">
    <name type="scientific">Penstemon davidsonii</name>
    <dbReference type="NCBI Taxonomy" id="160366"/>
    <lineage>
        <taxon>Eukaryota</taxon>
        <taxon>Viridiplantae</taxon>
        <taxon>Streptophyta</taxon>
        <taxon>Embryophyta</taxon>
        <taxon>Tracheophyta</taxon>
        <taxon>Spermatophyta</taxon>
        <taxon>Magnoliopsida</taxon>
        <taxon>eudicotyledons</taxon>
        <taxon>Gunneridae</taxon>
        <taxon>Pentapetalae</taxon>
        <taxon>asterids</taxon>
        <taxon>lamiids</taxon>
        <taxon>Lamiales</taxon>
        <taxon>Plantaginaceae</taxon>
        <taxon>Cheloneae</taxon>
        <taxon>Penstemon</taxon>
    </lineage>
</organism>
<keyword evidence="2" id="KW-0645">Protease</keyword>
<feature type="non-terminal residue" evidence="6">
    <location>
        <position position="179"/>
    </location>
</feature>
<name>A0ABR0DV03_9LAMI</name>
<dbReference type="InterPro" id="IPR032799">
    <property type="entry name" value="TAXi_C"/>
</dbReference>
<evidence type="ECO:0000256" key="1">
    <source>
        <dbReference type="ARBA" id="ARBA00007447"/>
    </source>
</evidence>
<keyword evidence="4" id="KW-0378">Hydrolase</keyword>
<accession>A0ABR0DV03</accession>
<protein>
    <recommendedName>
        <fullName evidence="5">Peptidase A1 domain-containing protein</fullName>
    </recommendedName>
</protein>
<proteinExistence type="inferred from homology"/>
<evidence type="ECO:0000256" key="2">
    <source>
        <dbReference type="ARBA" id="ARBA00022670"/>
    </source>
</evidence>
<gene>
    <name evidence="6" type="ORF">RD792_003491</name>
</gene>
<dbReference type="EMBL" id="JAYDYQ010001087">
    <property type="protein sequence ID" value="KAK4492671.1"/>
    <property type="molecule type" value="Genomic_DNA"/>
</dbReference>
<comment type="caution">
    <text evidence="6">The sequence shown here is derived from an EMBL/GenBank/DDBJ whole genome shotgun (WGS) entry which is preliminary data.</text>
</comment>
<dbReference type="Pfam" id="PF14541">
    <property type="entry name" value="TAXi_C"/>
    <property type="match status" value="1"/>
</dbReference>
<sequence>MEYYAYHGGPHYNVNLQSIAVNGQTLSISPSVFATSNNRGTIIDSGTTLAYFAEEAYDPFVSAITQTVSQSVRPLVSKGNQCYLTTSSVSDIFPPVTLNFAGGASMILGPQDYLLQQNSVGGAAVWCIGIQKISGQGITILGDLVLKDKIVVYDLGGQRIGWANYDCSSSVNVSTTTSN</sequence>
<dbReference type="InterPro" id="IPR033121">
    <property type="entry name" value="PEPTIDASE_A1"/>
</dbReference>
<evidence type="ECO:0000313" key="7">
    <source>
        <dbReference type="Proteomes" id="UP001291926"/>
    </source>
</evidence>
<evidence type="ECO:0000256" key="3">
    <source>
        <dbReference type="ARBA" id="ARBA00022729"/>
    </source>
</evidence>
<evidence type="ECO:0000313" key="6">
    <source>
        <dbReference type="EMBL" id="KAK4492671.1"/>
    </source>
</evidence>
<feature type="domain" description="Peptidase A1" evidence="5">
    <location>
        <begin position="1"/>
        <end position="163"/>
    </location>
</feature>
<dbReference type="InterPro" id="IPR001461">
    <property type="entry name" value="Aspartic_peptidase_A1"/>
</dbReference>
<reference evidence="6 7" key="1">
    <citation type="journal article" date="2023" name="bioRxiv">
        <title>Genome report: Whole genome sequence and annotation of Penstemon davidsonii.</title>
        <authorList>
            <person name="Ostevik K.L."/>
            <person name="Alabady M."/>
            <person name="Zhang M."/>
            <person name="Rausher M.D."/>
        </authorList>
    </citation>
    <scope>NUCLEOTIDE SEQUENCE [LARGE SCALE GENOMIC DNA]</scope>
    <source>
        <strain evidence="6">DNT005</strain>
        <tissue evidence="6">Whole leaf</tissue>
    </source>
</reference>
<evidence type="ECO:0000259" key="5">
    <source>
        <dbReference type="PROSITE" id="PS51767"/>
    </source>
</evidence>
<dbReference type="SUPFAM" id="SSF50630">
    <property type="entry name" value="Acid proteases"/>
    <property type="match status" value="1"/>
</dbReference>
<dbReference type="PROSITE" id="PS51767">
    <property type="entry name" value="PEPTIDASE_A1"/>
    <property type="match status" value="1"/>
</dbReference>
<dbReference type="InterPro" id="IPR021109">
    <property type="entry name" value="Peptidase_aspartic_dom_sf"/>
</dbReference>
<keyword evidence="7" id="KW-1185">Reference proteome</keyword>
<dbReference type="PANTHER" id="PTHR13683">
    <property type="entry name" value="ASPARTYL PROTEASES"/>
    <property type="match status" value="1"/>
</dbReference>